<keyword evidence="3" id="KW-0663">Pyridoxal phosphate</keyword>
<dbReference type="InterPro" id="IPR044561">
    <property type="entry name" value="ACT_ThrD-II-like"/>
</dbReference>
<dbReference type="GO" id="GO:0004794">
    <property type="term" value="F:threonine deaminase activity"/>
    <property type="evidence" value="ECO:0007669"/>
    <property type="project" value="UniProtKB-EC"/>
</dbReference>
<dbReference type="CDD" id="cd01562">
    <property type="entry name" value="Thr-dehyd"/>
    <property type="match status" value="1"/>
</dbReference>
<keyword evidence="4 7" id="KW-0456">Lyase</keyword>
<comment type="caution">
    <text evidence="7">The sequence shown here is derived from an EMBL/GenBank/DDBJ whole genome shotgun (WGS) entry which is preliminary data.</text>
</comment>
<evidence type="ECO:0000256" key="3">
    <source>
        <dbReference type="ARBA" id="ARBA00022898"/>
    </source>
</evidence>
<dbReference type="NCBIfam" id="TIGR01127">
    <property type="entry name" value="ilvA_1Cterm"/>
    <property type="match status" value="1"/>
</dbReference>
<accession>A0ABY0IMC2</accession>
<sequence length="402" mass="43361">MVDLNDIKEARLNIENRIIKTPLTYSTTLSEKFNCEVYLKLENLQLTGAYKVRGALNRLSKLSEEEKEKGVIASSAGNHAQGVALAAKQLGIKATIVMPESTPLAKIQGTKKFGAEVILHGNFYDDAYQKALEIQRENGQVFIHPFNDKDIIAGQGTIGLEILDELSDADIIAVPIGGGGLISGIATAIKESGSKCHVVGVEASEMPAMKQSQEKGHITTIEKKKTIADGIAVTTVLDNTFDIVKKYVDEIVTVKETEISHAIVTLLEYEKILTEGAGAASVASLLYDQLSDIKGKKVVLVVSGGNIDLNILDRIIERGLVTSGRSCSIVVNVPDTPGTIAHIASIIGGKEANILEIHHNRAFTTSVLGETEVEFTLETRGHLHIREIVDELTSKGFSAKRV</sequence>
<dbReference type="InterPro" id="IPR036052">
    <property type="entry name" value="TrpB-like_PALP_sf"/>
</dbReference>
<dbReference type="InterPro" id="IPR002912">
    <property type="entry name" value="ACT_dom"/>
</dbReference>
<evidence type="ECO:0000256" key="2">
    <source>
        <dbReference type="ARBA" id="ARBA00010869"/>
    </source>
</evidence>
<evidence type="ECO:0000256" key="5">
    <source>
        <dbReference type="ARBA" id="ARBA00049406"/>
    </source>
</evidence>
<protein>
    <submittedName>
        <fullName evidence="7">Threonine ammonia-lyase</fullName>
        <ecNumber evidence="7">4.3.1.19</ecNumber>
    </submittedName>
</protein>
<dbReference type="PANTHER" id="PTHR48078:SF6">
    <property type="entry name" value="L-THREONINE DEHYDRATASE CATABOLIC TDCB"/>
    <property type="match status" value="1"/>
</dbReference>
<evidence type="ECO:0000259" key="6">
    <source>
        <dbReference type="PROSITE" id="PS51671"/>
    </source>
</evidence>
<comment type="cofactor">
    <cofactor evidence="1">
        <name>pyridoxal 5'-phosphate</name>
        <dbReference type="ChEBI" id="CHEBI:597326"/>
    </cofactor>
</comment>
<dbReference type="SUPFAM" id="SSF55021">
    <property type="entry name" value="ACT-like"/>
    <property type="match status" value="1"/>
</dbReference>
<dbReference type="InterPro" id="IPR005789">
    <property type="entry name" value="Thr_deHydtase_catblc"/>
</dbReference>
<dbReference type="Pfam" id="PF00291">
    <property type="entry name" value="PALP"/>
    <property type="match status" value="1"/>
</dbReference>
<dbReference type="PANTHER" id="PTHR48078">
    <property type="entry name" value="THREONINE DEHYDRATASE, MITOCHONDRIAL-RELATED"/>
    <property type="match status" value="1"/>
</dbReference>
<evidence type="ECO:0000256" key="4">
    <source>
        <dbReference type="ARBA" id="ARBA00023239"/>
    </source>
</evidence>
<evidence type="ECO:0000313" key="8">
    <source>
        <dbReference type="Proteomes" id="UP000443582"/>
    </source>
</evidence>
<gene>
    <name evidence="7" type="ORF">DAY19_01415</name>
</gene>
<dbReference type="Gene3D" id="3.40.50.1100">
    <property type="match status" value="2"/>
</dbReference>
<dbReference type="InterPro" id="IPR001926">
    <property type="entry name" value="TrpB-like_PALP"/>
</dbReference>
<dbReference type="Proteomes" id="UP000443582">
    <property type="component" value="Unassembled WGS sequence"/>
</dbReference>
<evidence type="ECO:0000256" key="1">
    <source>
        <dbReference type="ARBA" id="ARBA00001933"/>
    </source>
</evidence>
<comment type="similarity">
    <text evidence="2">Belongs to the serine/threonine dehydratase family.</text>
</comment>
<dbReference type="PROSITE" id="PS51671">
    <property type="entry name" value="ACT"/>
    <property type="match status" value="1"/>
</dbReference>
<keyword evidence="8" id="KW-1185">Reference proteome</keyword>
<name>A0ABY0IMC2_9BACT</name>
<dbReference type="InterPro" id="IPR045865">
    <property type="entry name" value="ACT-like_dom_sf"/>
</dbReference>
<reference evidence="8" key="1">
    <citation type="journal article" date="2019" name="Int. J. Syst. Evol. Microbiol.">
        <title>Halobacteriovorax valvorus sp. nov., a novel prokaryotic predator isolated from coastal seawater of China.</title>
        <authorList>
            <person name="Chen M.-X."/>
        </authorList>
    </citation>
    <scope>NUCLEOTIDE SEQUENCE [LARGE SCALE GENOMIC DNA]</scope>
    <source>
        <strain evidence="8">BL9</strain>
    </source>
</reference>
<dbReference type="EC" id="4.3.1.19" evidence="7"/>
<comment type="catalytic activity">
    <reaction evidence="5">
        <text>L-serine = pyruvate + NH4(+)</text>
        <dbReference type="Rhea" id="RHEA:19169"/>
        <dbReference type="ChEBI" id="CHEBI:15361"/>
        <dbReference type="ChEBI" id="CHEBI:28938"/>
        <dbReference type="ChEBI" id="CHEBI:33384"/>
        <dbReference type="EC" id="4.3.1.17"/>
    </reaction>
</comment>
<proteinExistence type="inferred from homology"/>
<dbReference type="CDD" id="cd04886">
    <property type="entry name" value="ACT_ThrD-II-like"/>
    <property type="match status" value="1"/>
</dbReference>
<dbReference type="EMBL" id="QDKL01000001">
    <property type="protein sequence ID" value="RZF23283.1"/>
    <property type="molecule type" value="Genomic_DNA"/>
</dbReference>
<dbReference type="InterPro" id="IPR050147">
    <property type="entry name" value="Ser/Thr_Dehydratase"/>
</dbReference>
<evidence type="ECO:0000313" key="7">
    <source>
        <dbReference type="EMBL" id="RZF23283.1"/>
    </source>
</evidence>
<organism evidence="7 8">
    <name type="scientific">Halobacteriovorax vibrionivorans</name>
    <dbReference type="NCBI Taxonomy" id="2152716"/>
    <lineage>
        <taxon>Bacteria</taxon>
        <taxon>Pseudomonadati</taxon>
        <taxon>Bdellovibrionota</taxon>
        <taxon>Bacteriovoracia</taxon>
        <taxon>Bacteriovoracales</taxon>
        <taxon>Halobacteriovoraceae</taxon>
        <taxon>Halobacteriovorax</taxon>
    </lineage>
</organism>
<feature type="domain" description="ACT" evidence="6">
    <location>
        <begin position="328"/>
        <end position="402"/>
    </location>
</feature>
<dbReference type="SUPFAM" id="SSF53686">
    <property type="entry name" value="Tryptophan synthase beta subunit-like PLP-dependent enzymes"/>
    <property type="match status" value="1"/>
</dbReference>